<name>A0A5B7HKQ5_PORTR</name>
<keyword evidence="2" id="KW-1185">Reference proteome</keyword>
<reference evidence="1 2" key="1">
    <citation type="submission" date="2019-05" db="EMBL/GenBank/DDBJ databases">
        <title>Another draft genome of Portunus trituberculatus and its Hox gene families provides insights of decapod evolution.</title>
        <authorList>
            <person name="Jeong J.-H."/>
            <person name="Song I."/>
            <person name="Kim S."/>
            <person name="Choi T."/>
            <person name="Kim D."/>
            <person name="Ryu S."/>
            <person name="Kim W."/>
        </authorList>
    </citation>
    <scope>NUCLEOTIDE SEQUENCE [LARGE SCALE GENOMIC DNA]</scope>
    <source>
        <tissue evidence="1">Muscle</tissue>
    </source>
</reference>
<proteinExistence type="predicted"/>
<evidence type="ECO:0000313" key="1">
    <source>
        <dbReference type="EMBL" id="MPC73020.1"/>
    </source>
</evidence>
<sequence>MTVLTQLGTAASHVSPLRSQENAYCYCFRSSSLSNPVPSKPKPQGMRWFASNQPITAHHLETRFTNQNATL</sequence>
<protein>
    <submittedName>
        <fullName evidence="1">Uncharacterized protein</fullName>
    </submittedName>
</protein>
<evidence type="ECO:0000313" key="2">
    <source>
        <dbReference type="Proteomes" id="UP000324222"/>
    </source>
</evidence>
<gene>
    <name evidence="1" type="ORF">E2C01_067336</name>
</gene>
<comment type="caution">
    <text evidence="1">The sequence shown here is derived from an EMBL/GenBank/DDBJ whole genome shotgun (WGS) entry which is preliminary data.</text>
</comment>
<dbReference type="Proteomes" id="UP000324222">
    <property type="component" value="Unassembled WGS sequence"/>
</dbReference>
<dbReference type="AlphaFoldDB" id="A0A5B7HKQ5"/>
<accession>A0A5B7HKQ5</accession>
<dbReference type="EMBL" id="VSRR010035919">
    <property type="protein sequence ID" value="MPC73020.1"/>
    <property type="molecule type" value="Genomic_DNA"/>
</dbReference>
<organism evidence="1 2">
    <name type="scientific">Portunus trituberculatus</name>
    <name type="common">Swimming crab</name>
    <name type="synonym">Neptunus trituberculatus</name>
    <dbReference type="NCBI Taxonomy" id="210409"/>
    <lineage>
        <taxon>Eukaryota</taxon>
        <taxon>Metazoa</taxon>
        <taxon>Ecdysozoa</taxon>
        <taxon>Arthropoda</taxon>
        <taxon>Crustacea</taxon>
        <taxon>Multicrustacea</taxon>
        <taxon>Malacostraca</taxon>
        <taxon>Eumalacostraca</taxon>
        <taxon>Eucarida</taxon>
        <taxon>Decapoda</taxon>
        <taxon>Pleocyemata</taxon>
        <taxon>Brachyura</taxon>
        <taxon>Eubrachyura</taxon>
        <taxon>Portunoidea</taxon>
        <taxon>Portunidae</taxon>
        <taxon>Portuninae</taxon>
        <taxon>Portunus</taxon>
    </lineage>
</organism>